<gene>
    <name evidence="9" type="ORF">V8G54_011217</name>
</gene>
<evidence type="ECO:0000256" key="2">
    <source>
        <dbReference type="ARBA" id="ARBA00022448"/>
    </source>
</evidence>
<dbReference type="Proteomes" id="UP001374535">
    <property type="component" value="Chromosome 4"/>
</dbReference>
<organism evidence="9 10">
    <name type="scientific">Vigna mungo</name>
    <name type="common">Black gram</name>
    <name type="synonym">Phaseolus mungo</name>
    <dbReference type="NCBI Taxonomy" id="3915"/>
    <lineage>
        <taxon>Eukaryota</taxon>
        <taxon>Viridiplantae</taxon>
        <taxon>Streptophyta</taxon>
        <taxon>Embryophyta</taxon>
        <taxon>Tracheophyta</taxon>
        <taxon>Spermatophyta</taxon>
        <taxon>Magnoliopsida</taxon>
        <taxon>eudicotyledons</taxon>
        <taxon>Gunneridae</taxon>
        <taxon>Pentapetalae</taxon>
        <taxon>rosids</taxon>
        <taxon>fabids</taxon>
        <taxon>Fabales</taxon>
        <taxon>Fabaceae</taxon>
        <taxon>Papilionoideae</taxon>
        <taxon>50 kb inversion clade</taxon>
        <taxon>NPAAA clade</taxon>
        <taxon>indigoferoid/millettioid clade</taxon>
        <taxon>Phaseoleae</taxon>
        <taxon>Vigna</taxon>
    </lineage>
</organism>
<evidence type="ECO:0000256" key="6">
    <source>
        <dbReference type="ARBA" id="ARBA00023136"/>
    </source>
</evidence>
<protein>
    <recommendedName>
        <fullName evidence="8">Amino acid transporter transmembrane domain-containing protein</fullName>
    </recommendedName>
</protein>
<feature type="transmembrane region" description="Helical" evidence="7">
    <location>
        <begin position="52"/>
        <end position="72"/>
    </location>
</feature>
<name>A0AAQ3S2Q5_VIGMU</name>
<evidence type="ECO:0000313" key="10">
    <source>
        <dbReference type="Proteomes" id="UP001374535"/>
    </source>
</evidence>
<keyword evidence="2" id="KW-0813">Transport</keyword>
<evidence type="ECO:0000259" key="8">
    <source>
        <dbReference type="Pfam" id="PF01490"/>
    </source>
</evidence>
<dbReference type="AlphaFoldDB" id="A0AAQ3S2Q5"/>
<dbReference type="InterPro" id="IPR013057">
    <property type="entry name" value="AA_transpt_TM"/>
</dbReference>
<keyword evidence="4" id="KW-0029">Amino-acid transport</keyword>
<evidence type="ECO:0000256" key="7">
    <source>
        <dbReference type="SAM" id="Phobius"/>
    </source>
</evidence>
<feature type="domain" description="Amino acid transporter transmembrane" evidence="8">
    <location>
        <begin position="1"/>
        <end position="69"/>
    </location>
</feature>
<evidence type="ECO:0000256" key="5">
    <source>
        <dbReference type="ARBA" id="ARBA00022989"/>
    </source>
</evidence>
<dbReference type="GO" id="GO:0006865">
    <property type="term" value="P:amino acid transport"/>
    <property type="evidence" value="ECO:0007669"/>
    <property type="project" value="UniProtKB-KW"/>
</dbReference>
<reference evidence="9 10" key="1">
    <citation type="journal article" date="2023" name="Life. Sci Alliance">
        <title>Evolutionary insights into 3D genome organization and epigenetic landscape of Vigna mungo.</title>
        <authorList>
            <person name="Junaid A."/>
            <person name="Singh B."/>
            <person name="Bhatia S."/>
        </authorList>
    </citation>
    <scope>NUCLEOTIDE SEQUENCE [LARGE SCALE GENOMIC DNA]</scope>
    <source>
        <strain evidence="9">Urdbean</strain>
    </source>
</reference>
<evidence type="ECO:0000313" key="9">
    <source>
        <dbReference type="EMBL" id="WVZ13651.1"/>
    </source>
</evidence>
<comment type="subcellular location">
    <subcellularLocation>
        <location evidence="1">Membrane</location>
    </subcellularLocation>
</comment>
<evidence type="ECO:0000256" key="4">
    <source>
        <dbReference type="ARBA" id="ARBA00022970"/>
    </source>
</evidence>
<evidence type="ECO:0000256" key="3">
    <source>
        <dbReference type="ARBA" id="ARBA00022692"/>
    </source>
</evidence>
<keyword evidence="10" id="KW-1185">Reference proteome</keyword>
<dbReference type="EMBL" id="CP144697">
    <property type="protein sequence ID" value="WVZ13651.1"/>
    <property type="molecule type" value="Genomic_DNA"/>
</dbReference>
<proteinExistence type="predicted"/>
<accession>A0AAQ3S2Q5</accession>
<feature type="transmembrane region" description="Helical" evidence="7">
    <location>
        <begin position="84"/>
        <end position="103"/>
    </location>
</feature>
<keyword evidence="6 7" id="KW-0472">Membrane</keyword>
<sequence length="116" mass="12905">MVPGLLAIIFTGFLTEKSIEFLIRNSRAGNLPSYGSLMRDSFGKFGKALVEIFVIVNNIGVLIIYTIILVAVDRHNIATKRDKILSVFMIFLAVLSNAVALYSDTYALIKKNKTYT</sequence>
<keyword evidence="5 7" id="KW-1133">Transmembrane helix</keyword>
<dbReference type="Pfam" id="PF01490">
    <property type="entry name" value="Aa_trans"/>
    <property type="match status" value="1"/>
</dbReference>
<keyword evidence="3 7" id="KW-0812">Transmembrane</keyword>
<evidence type="ECO:0000256" key="1">
    <source>
        <dbReference type="ARBA" id="ARBA00004370"/>
    </source>
</evidence>
<dbReference type="GO" id="GO:0016020">
    <property type="term" value="C:membrane"/>
    <property type="evidence" value="ECO:0007669"/>
    <property type="project" value="UniProtKB-SubCell"/>
</dbReference>